<dbReference type="Proteomes" id="UP001172386">
    <property type="component" value="Unassembled WGS sequence"/>
</dbReference>
<evidence type="ECO:0000313" key="1">
    <source>
        <dbReference type="EMBL" id="KAJ9650876.1"/>
    </source>
</evidence>
<evidence type="ECO:0000313" key="2">
    <source>
        <dbReference type="Proteomes" id="UP001172386"/>
    </source>
</evidence>
<sequence>MNNQVQPFDGIIADTISGGIGFRNHSIPVSGIRYGAEWEEDILWMQPESACVDTNISASYTGILDSHATYHGDLVDRGGFCNLQRISPYDTSENTTREYIFANGQANPHLYERAYFLAWKNNAVSMEYLNITDPNTNRSRILSHFGQKFQVNGTVTTVNPDSQAFFQLSRGSSMIYLPSKNSWNSTNNAYDKDQNPEIPNPHNITADILSKYQDYIKGTRIDNRVNISTLDIELGSFAGPAVRINQSAPNNASSAVTWERPYYVCAAATKVLIKTVRFRYNATKERNLNTLEIVHLKDKVYASEAKKPVWGFETPCMNETTTWNLSMINPLWGLVSPTTAEGRNITLLRSENFYIPASLQTNYGFDWGLTASRHNGYTPATSGPSATWTAIFNYGIRDPYTGNDLNQQVFIREMMRNTTSTSRLLNLMWTDMAANTMVGTRGIHQTKYQPMETRSQKRDKGSKYINLLTGQYPVYILDRHIRYKWVYGIPAFICIGVVGIAVMLALISMICGHGTVERLRWFMFNVSLGRVFASYLYPESMEEKSAQTKQWLQSVGLKPIRVCGHSSSADGQCYYCRDEKSGSRYVRVQQRDESDSFSSY</sequence>
<reference evidence="1" key="1">
    <citation type="submission" date="2022-10" db="EMBL/GenBank/DDBJ databases">
        <title>Culturing micro-colonial fungi from biological soil crusts in the Mojave desert and describing Neophaeococcomyces mojavensis, and introducing the new genera and species Taxawa tesnikishii.</title>
        <authorList>
            <person name="Kurbessoian T."/>
            <person name="Stajich J.E."/>
        </authorList>
    </citation>
    <scope>NUCLEOTIDE SEQUENCE</scope>
    <source>
        <strain evidence="1">JES_112</strain>
    </source>
</reference>
<name>A0ACC2ZTC5_9EURO</name>
<organism evidence="1 2">
    <name type="scientific">Neophaeococcomyces mojaviensis</name>
    <dbReference type="NCBI Taxonomy" id="3383035"/>
    <lineage>
        <taxon>Eukaryota</taxon>
        <taxon>Fungi</taxon>
        <taxon>Dikarya</taxon>
        <taxon>Ascomycota</taxon>
        <taxon>Pezizomycotina</taxon>
        <taxon>Eurotiomycetes</taxon>
        <taxon>Chaetothyriomycetidae</taxon>
        <taxon>Chaetothyriales</taxon>
        <taxon>Chaetothyriales incertae sedis</taxon>
        <taxon>Neophaeococcomyces</taxon>
    </lineage>
</organism>
<dbReference type="EMBL" id="JAPDRQ010000300">
    <property type="protein sequence ID" value="KAJ9650876.1"/>
    <property type="molecule type" value="Genomic_DNA"/>
</dbReference>
<keyword evidence="2" id="KW-1185">Reference proteome</keyword>
<accession>A0ACC2ZTC5</accession>
<protein>
    <submittedName>
        <fullName evidence="1">Uncharacterized protein</fullName>
    </submittedName>
</protein>
<gene>
    <name evidence="1" type="ORF">H2198_009830</name>
</gene>
<proteinExistence type="predicted"/>
<comment type="caution">
    <text evidence="1">The sequence shown here is derived from an EMBL/GenBank/DDBJ whole genome shotgun (WGS) entry which is preliminary data.</text>
</comment>